<gene>
    <name evidence="2" type="primary">64</name>
    <name evidence="2" type="ORF">PBI_DRMANHATTAN_64</name>
</gene>
<dbReference type="EMBL" id="MH834610">
    <property type="protein sequence ID" value="AYN57782.1"/>
    <property type="molecule type" value="Genomic_DNA"/>
</dbReference>
<evidence type="ECO:0000256" key="1">
    <source>
        <dbReference type="SAM" id="MobiDB-lite"/>
    </source>
</evidence>
<dbReference type="GeneID" id="55006629"/>
<name>A0A3G2KFL2_9CAUD</name>
<protein>
    <submittedName>
        <fullName evidence="2">Uncharacterized protein</fullName>
    </submittedName>
</protein>
<keyword evidence="3" id="KW-1185">Reference proteome</keyword>
<dbReference type="Proteomes" id="UP000266996">
    <property type="component" value="Segment"/>
</dbReference>
<proteinExistence type="predicted"/>
<sequence length="146" mass="15887">MSNPGALALSSYVTTTQHLRKEEPAMQFPGMNLETYLDILAQATPEDGPYMHDEDRTAEEITALNTGFAALAQGMIAFVKAAEPILGYEATRSMIEDVTHTFPVEKNPEPFDPFAALQEALLKAMGERPEAFGTEADGPEGAPKER</sequence>
<reference evidence="3" key="1">
    <citation type="submission" date="2018-09" db="EMBL/GenBank/DDBJ databases">
        <authorList>
            <person name="Rimple P.A."/>
            <person name="Stoner T.H."/>
            <person name="Garlena R.A."/>
            <person name="Russell D.A."/>
            <person name="Pope W.H."/>
            <person name="Jacobs-Sera D."/>
            <person name="Hatfull G.F."/>
        </authorList>
    </citation>
    <scope>NUCLEOTIDE SEQUENCE [LARGE SCALE GENOMIC DNA]</scope>
</reference>
<evidence type="ECO:0000313" key="2">
    <source>
        <dbReference type="EMBL" id="AYN57782.1"/>
    </source>
</evidence>
<dbReference type="KEGG" id="vg:55006629"/>
<accession>A0A3G2KFL2</accession>
<dbReference type="RefSeq" id="YP_009815407.1">
    <property type="nucleotide sequence ID" value="NC_048093.1"/>
</dbReference>
<feature type="region of interest" description="Disordered" evidence="1">
    <location>
        <begin position="127"/>
        <end position="146"/>
    </location>
</feature>
<evidence type="ECO:0000313" key="3">
    <source>
        <dbReference type="Proteomes" id="UP000266996"/>
    </source>
</evidence>
<organism evidence="2 3">
    <name type="scientific">Arthrobacter phage DrManhattan</name>
    <dbReference type="NCBI Taxonomy" id="2419955"/>
    <lineage>
        <taxon>Viruses</taxon>
        <taxon>Duplodnaviria</taxon>
        <taxon>Heunggongvirae</taxon>
        <taxon>Uroviricota</taxon>
        <taxon>Caudoviricetes</taxon>
        <taxon>Casidaviridae</taxon>
        <taxon>Manhattanvirus</taxon>
        <taxon>Manhattanvirus drmanhattan</taxon>
    </lineage>
</organism>